<comment type="caution">
    <text evidence="1">The sequence shown here is derived from an EMBL/GenBank/DDBJ whole genome shotgun (WGS) entry which is preliminary data.</text>
</comment>
<proteinExistence type="predicted"/>
<sequence length="99" mass="11473">MSPFCIVLIQPNSNTMTDDHPLSKEKRNVVLVFYNPTFKSDSGPNEKGQPSFINCVTFRYVTHCHYDTECFQTLSCKAPMHRLKLDPSDLQYIKQNKED</sequence>
<protein>
    <submittedName>
        <fullName evidence="1">Uncharacterized protein</fullName>
    </submittedName>
</protein>
<evidence type="ECO:0000313" key="1">
    <source>
        <dbReference type="EMBL" id="MEQ2218493.1"/>
    </source>
</evidence>
<organism evidence="1 2">
    <name type="scientific">Xenoophorus captivus</name>
    <dbReference type="NCBI Taxonomy" id="1517983"/>
    <lineage>
        <taxon>Eukaryota</taxon>
        <taxon>Metazoa</taxon>
        <taxon>Chordata</taxon>
        <taxon>Craniata</taxon>
        <taxon>Vertebrata</taxon>
        <taxon>Euteleostomi</taxon>
        <taxon>Actinopterygii</taxon>
        <taxon>Neopterygii</taxon>
        <taxon>Teleostei</taxon>
        <taxon>Neoteleostei</taxon>
        <taxon>Acanthomorphata</taxon>
        <taxon>Ovalentaria</taxon>
        <taxon>Atherinomorphae</taxon>
        <taxon>Cyprinodontiformes</taxon>
        <taxon>Goodeidae</taxon>
        <taxon>Xenoophorus</taxon>
    </lineage>
</organism>
<reference evidence="1 2" key="1">
    <citation type="submission" date="2021-06" db="EMBL/GenBank/DDBJ databases">
        <authorList>
            <person name="Palmer J.M."/>
        </authorList>
    </citation>
    <scope>NUCLEOTIDE SEQUENCE [LARGE SCALE GENOMIC DNA]</scope>
    <source>
        <strain evidence="1 2">XC_2019</strain>
        <tissue evidence="1">Muscle</tissue>
    </source>
</reference>
<dbReference type="Proteomes" id="UP001434883">
    <property type="component" value="Unassembled WGS sequence"/>
</dbReference>
<accession>A0ABV0SD78</accession>
<dbReference type="EMBL" id="JAHRIN010077028">
    <property type="protein sequence ID" value="MEQ2218493.1"/>
    <property type="molecule type" value="Genomic_DNA"/>
</dbReference>
<evidence type="ECO:0000313" key="2">
    <source>
        <dbReference type="Proteomes" id="UP001434883"/>
    </source>
</evidence>
<name>A0ABV0SD78_9TELE</name>
<gene>
    <name evidence="1" type="ORF">XENOCAPTIV_003935</name>
</gene>
<keyword evidence="2" id="KW-1185">Reference proteome</keyword>